<keyword evidence="8" id="KW-1185">Reference proteome</keyword>
<comment type="subunit">
    <text evidence="4">Predominantly monomer of isoform CD22-beta. Also found as heterodimer of isoform CD22-beta and a shorter isoform. Interacts with PTPN6/SHP-1, LYN, SYK, PIK3R1/PIK3R2 and PLCG1 upon phosphorylation. Interacts with GRB2, INPP5D and SHC1 upon phosphorylation. May form a complex with INPP5D/SHIP, GRB2 and SHC1.</text>
</comment>
<dbReference type="InterPro" id="IPR013783">
    <property type="entry name" value="Ig-like_fold"/>
</dbReference>
<name>A0A6P6R1T6_CARAU</name>
<evidence type="ECO:0000259" key="7">
    <source>
        <dbReference type="PROSITE" id="PS50835"/>
    </source>
</evidence>
<dbReference type="InterPro" id="IPR036179">
    <property type="entry name" value="Ig-like_dom_sf"/>
</dbReference>
<dbReference type="Pfam" id="PF13927">
    <property type="entry name" value="Ig_3"/>
    <property type="match status" value="1"/>
</dbReference>
<dbReference type="Proteomes" id="UP000515129">
    <property type="component" value="Chromosome 16"/>
</dbReference>
<dbReference type="InterPro" id="IPR003598">
    <property type="entry name" value="Ig_sub2"/>
</dbReference>
<dbReference type="GeneID" id="113115840"/>
<protein>
    <recommendedName>
        <fullName evidence="1">B-cell receptor CD22</fullName>
    </recommendedName>
    <alternativeName>
        <fullName evidence="2">Sialic acid-binding Ig-like lectin 2</fullName>
    </alternativeName>
</protein>
<dbReference type="SMART" id="SM00408">
    <property type="entry name" value="IGc2"/>
    <property type="match status" value="2"/>
</dbReference>
<evidence type="ECO:0000256" key="5">
    <source>
        <dbReference type="SAM" id="Phobius"/>
    </source>
</evidence>
<evidence type="ECO:0000256" key="1">
    <source>
        <dbReference type="ARBA" id="ARBA00040106"/>
    </source>
</evidence>
<dbReference type="SUPFAM" id="SSF48726">
    <property type="entry name" value="Immunoglobulin"/>
    <property type="match status" value="3"/>
</dbReference>
<dbReference type="PROSITE" id="PS50835">
    <property type="entry name" value="IG_LIKE"/>
    <property type="match status" value="2"/>
</dbReference>
<feature type="signal peptide" evidence="6">
    <location>
        <begin position="1"/>
        <end position="17"/>
    </location>
</feature>
<keyword evidence="5" id="KW-1133">Transmembrane helix</keyword>
<dbReference type="Pfam" id="PF24518">
    <property type="entry name" value="Ig_CD22"/>
    <property type="match status" value="1"/>
</dbReference>
<reference evidence="9" key="1">
    <citation type="submission" date="2025-08" db="UniProtKB">
        <authorList>
            <consortium name="RefSeq"/>
        </authorList>
    </citation>
    <scope>IDENTIFICATION</scope>
    <source>
        <strain evidence="9">Wakin</strain>
        <tissue evidence="9">Muscle</tissue>
    </source>
</reference>
<evidence type="ECO:0000256" key="4">
    <source>
        <dbReference type="ARBA" id="ARBA00046458"/>
    </source>
</evidence>
<dbReference type="InterPro" id="IPR003599">
    <property type="entry name" value="Ig_sub"/>
</dbReference>
<feature type="domain" description="Ig-like" evidence="7">
    <location>
        <begin position="229"/>
        <end position="311"/>
    </location>
</feature>
<sequence>MFYINILLQLLFPAAVASWSVSYNPGSMCALERASVDFSCMFDCPDSHRLKTTYWFKPEAHQKQDGSQVGISVYNSEPAKIHQLYKNRTTYANRDKNCSLQLHNVSKSDTGMYFFRFETYSSRGKYTGWGGIKLTVAVLPFRVTVKTKKVNEHIQEGDPVALTCSTENCILTQEPFAWFKNQRLIPEAIGSVLQITSVSSDDFGYYSCGLKNTRSASADEVLLDVRYSPKNVKISVLPSGKIQEGNSLTLICESNANPAVTNYSWFMIKEAYVSYIGSDREFSIKSASQKDDGQYFCTAKNDMGSQNSTVTALKVEVASNRNFFLTAAAVFLFLMAVLLLVMFGRLIIRRRKQFTSKKQPTEQTPAVTVTEEIYENLRKSPESEDNLTTNVLYVDLRLASSTSDRPPCRNQENDTVIYSLLSYKH</sequence>
<feature type="transmembrane region" description="Helical" evidence="5">
    <location>
        <begin position="323"/>
        <end position="348"/>
    </location>
</feature>
<dbReference type="InterPro" id="IPR007110">
    <property type="entry name" value="Ig-like_dom"/>
</dbReference>
<evidence type="ECO:0000256" key="3">
    <source>
        <dbReference type="ARBA" id="ARBA00045430"/>
    </source>
</evidence>
<feature type="chain" id="PRO_5027729398" description="B-cell receptor CD22" evidence="6">
    <location>
        <begin position="18"/>
        <end position="425"/>
    </location>
</feature>
<dbReference type="AlphaFoldDB" id="A0A6P6R1T6"/>
<evidence type="ECO:0000256" key="6">
    <source>
        <dbReference type="SAM" id="SignalP"/>
    </source>
</evidence>
<keyword evidence="5" id="KW-0472">Membrane</keyword>
<dbReference type="SMART" id="SM00409">
    <property type="entry name" value="IG"/>
    <property type="match status" value="3"/>
</dbReference>
<proteinExistence type="predicted"/>
<dbReference type="PANTHER" id="PTHR46013:SF4">
    <property type="entry name" value="B-CELL RECEPTOR CD22-RELATED"/>
    <property type="match status" value="1"/>
</dbReference>
<dbReference type="Gene3D" id="2.60.40.10">
    <property type="entry name" value="Immunoglobulins"/>
    <property type="match status" value="3"/>
</dbReference>
<dbReference type="OrthoDB" id="9448246at2759"/>
<evidence type="ECO:0000313" key="9">
    <source>
        <dbReference type="RefSeq" id="XP_026139288.1"/>
    </source>
</evidence>
<dbReference type="PANTHER" id="PTHR46013">
    <property type="entry name" value="VASCULAR CELL ADHESION MOLECULE 1"/>
    <property type="match status" value="1"/>
</dbReference>
<gene>
    <name evidence="9" type="primary">LOC113115840</name>
</gene>
<keyword evidence="6" id="KW-0732">Signal</keyword>
<dbReference type="InterPro" id="IPR056386">
    <property type="entry name" value="Ig_CD22"/>
</dbReference>
<keyword evidence="5" id="KW-0812">Transmembrane</keyword>
<evidence type="ECO:0000256" key="2">
    <source>
        <dbReference type="ARBA" id="ARBA00041781"/>
    </source>
</evidence>
<evidence type="ECO:0000313" key="8">
    <source>
        <dbReference type="Proteomes" id="UP000515129"/>
    </source>
</evidence>
<dbReference type="RefSeq" id="XP_026139288.1">
    <property type="nucleotide sequence ID" value="XM_026283503.1"/>
</dbReference>
<organism evidence="8 9">
    <name type="scientific">Carassius auratus</name>
    <name type="common">Goldfish</name>
    <dbReference type="NCBI Taxonomy" id="7957"/>
    <lineage>
        <taxon>Eukaryota</taxon>
        <taxon>Metazoa</taxon>
        <taxon>Chordata</taxon>
        <taxon>Craniata</taxon>
        <taxon>Vertebrata</taxon>
        <taxon>Euteleostomi</taxon>
        <taxon>Actinopterygii</taxon>
        <taxon>Neopterygii</taxon>
        <taxon>Teleostei</taxon>
        <taxon>Ostariophysi</taxon>
        <taxon>Cypriniformes</taxon>
        <taxon>Cyprinidae</taxon>
        <taxon>Cyprininae</taxon>
        <taxon>Carassius</taxon>
    </lineage>
</organism>
<comment type="function">
    <text evidence="3">Most highly expressed siglec (sialic acid-binding immunoglobulin-like lectin) on B-cells that plays a role in various aspects of B-cell biology including differentiation, antigen presentation, and trafficking to bone marrow. Binds to alpha 2,6-linked sialic acid residues of surface molecules such as CD22 itself, CD45 and IgM in a cis configuration. Can also bind to ligands on other cells as an adhesion molecule in a trans configuration. Acts as an inhibitory coreceptor on the surface of B-cells and inhibits B-cell receptor induced signaling, characterized by inhibition of the calcium mobilization and cellular activation. Mechanistically, the immunoreceptor tyrosine-based inhibitory motif domain is phosphorylated by the Src kinase LYN, which in turn leads to the recruitment of the protein tyrosine phosphatase 1/PTPN6, leading to the negative regulation of BCR signaling. If this negative signaling from is of sufficient strength, apoptosis of the B-cell can be induced.</text>
</comment>
<accession>A0A6P6R1T6</accession>
<feature type="domain" description="Ig-like" evidence="7">
    <location>
        <begin position="140"/>
        <end position="224"/>
    </location>
</feature>
<dbReference type="KEGG" id="caua:113115840"/>